<organism evidence="1 2">
    <name type="scientific">Nitrosopumilus ureiphilus</name>
    <dbReference type="NCBI Taxonomy" id="1470067"/>
    <lineage>
        <taxon>Archaea</taxon>
        <taxon>Nitrososphaerota</taxon>
        <taxon>Nitrososphaeria</taxon>
        <taxon>Nitrosopumilales</taxon>
        <taxon>Nitrosopumilaceae</taxon>
        <taxon>Nitrosopumilus</taxon>
    </lineage>
</organism>
<gene>
    <name evidence="1" type="ORF">C5F50_08720</name>
</gene>
<evidence type="ECO:0000313" key="2">
    <source>
        <dbReference type="Proteomes" id="UP000509478"/>
    </source>
</evidence>
<sequence>MDEIMFILNTTQSKTKKHIGCFGVEYKVETPRLFSMKKTVLFGMLSALTILMLNIPSGIENTYVYGTEGIEDKLSGEMSLVRNHFKVGSPVHSNQVMYDDSNRIALEERSNLKNHFSYGQLGISDGESSVDNIHEKRRD</sequence>
<reference evidence="1 2" key="1">
    <citation type="submission" date="2018-02" db="EMBL/GenBank/DDBJ databases">
        <title>Complete genome of Nitrosopumilus ureaphilus PS0.</title>
        <authorList>
            <person name="Qin W."/>
            <person name="Zheng Y."/>
            <person name="Stahl D.A."/>
        </authorList>
    </citation>
    <scope>NUCLEOTIDE SEQUENCE [LARGE SCALE GENOMIC DNA]</scope>
    <source>
        <strain evidence="1 2">PS0</strain>
    </source>
</reference>
<name>A0A7D5M8M8_9ARCH</name>
<accession>A0A7D5M8M8</accession>
<protein>
    <submittedName>
        <fullName evidence="1">Uncharacterized protein</fullName>
    </submittedName>
</protein>
<dbReference type="Proteomes" id="UP000509478">
    <property type="component" value="Chromosome"/>
</dbReference>
<dbReference type="KEGG" id="nue:C5F50_08720"/>
<dbReference type="EMBL" id="CP026995">
    <property type="protein sequence ID" value="QLH07148.1"/>
    <property type="molecule type" value="Genomic_DNA"/>
</dbReference>
<proteinExistence type="predicted"/>
<keyword evidence="2" id="KW-1185">Reference proteome</keyword>
<evidence type="ECO:0000313" key="1">
    <source>
        <dbReference type="EMBL" id="QLH07148.1"/>
    </source>
</evidence>
<dbReference type="AlphaFoldDB" id="A0A7D5M8M8"/>